<dbReference type="EMBL" id="LR031358">
    <property type="protein sequence ID" value="VDB97759.1"/>
    <property type="molecule type" value="Genomic_DNA"/>
</dbReference>
<dbReference type="GeneID" id="75066197"/>
<organism evidence="3 5">
    <name type="scientific">Oenococcus oeni</name>
    <name type="common">Leuconostoc oenos</name>
    <dbReference type="NCBI Taxonomy" id="1247"/>
    <lineage>
        <taxon>Bacteria</taxon>
        <taxon>Bacillati</taxon>
        <taxon>Bacillota</taxon>
        <taxon>Bacilli</taxon>
        <taxon>Lactobacillales</taxon>
        <taxon>Lactobacillaceae</taxon>
        <taxon>Oenococcus</taxon>
    </lineage>
</organism>
<dbReference type="Proteomes" id="UP000181728">
    <property type="component" value="Unassembled WGS sequence"/>
</dbReference>
<evidence type="ECO:0000313" key="5">
    <source>
        <dbReference type="Proteomes" id="UP000181728"/>
    </source>
</evidence>
<dbReference type="EMBL" id="WERV01000007">
    <property type="protein sequence ID" value="MDV7715771.1"/>
    <property type="molecule type" value="Genomic_DNA"/>
</dbReference>
<evidence type="ECO:0000313" key="2">
    <source>
        <dbReference type="EMBL" id="MDV7715771.1"/>
    </source>
</evidence>
<dbReference type="InterPro" id="IPR021560">
    <property type="entry name" value="DUF3021"/>
</dbReference>
<feature type="transmembrane region" description="Helical" evidence="1">
    <location>
        <begin position="91"/>
        <end position="110"/>
    </location>
</feature>
<protein>
    <submittedName>
        <fullName evidence="2">DUF3021 family protein</fullName>
    </submittedName>
</protein>
<reference evidence="3 5" key="1">
    <citation type="journal article" date="2016" name="BMC Genomics">
        <title>Consensus pan-genome assembly of the specialised wine bacterium Oenococcus oeni.</title>
        <authorList>
            <person name="Sternes P.R."/>
            <person name="Borneman A.R."/>
        </authorList>
    </citation>
    <scope>NUCLEOTIDE SEQUENCE [LARGE SCALE GENOMIC DNA]</scope>
    <source>
        <strain evidence="3 5">AWRIB661</strain>
    </source>
</reference>
<dbReference type="EMBL" id="MLOK01000031">
    <property type="protein sequence ID" value="OIM21523.1"/>
    <property type="molecule type" value="Genomic_DNA"/>
</dbReference>
<evidence type="ECO:0000313" key="3">
    <source>
        <dbReference type="EMBL" id="OIM21523.1"/>
    </source>
</evidence>
<keyword evidence="1" id="KW-0812">Transmembrane</keyword>
<accession>A0A6H3GJ84</accession>
<dbReference type="AlphaFoldDB" id="A0A6H3GJ84"/>
<dbReference type="DNASU" id="4416087"/>
<name>A0A6H3GJ84_OENOE</name>
<dbReference type="Pfam" id="PF11457">
    <property type="entry name" value="DUF3021"/>
    <property type="match status" value="1"/>
</dbReference>
<proteinExistence type="predicted"/>
<sequence length="133" mass="14995">MDLARKAIRGVLVGIAFSSSIYLISKLFSKTLPISKLEIFSVLLLGAFIGLFSLIFEMDEYLSFLAQLIIHFFLTAFTVFIYAYVNNVHVTLIGGSLGFISIYIVVWLIVKSQINHDIKEINQKLSAKKNEDD</sequence>
<evidence type="ECO:0000256" key="1">
    <source>
        <dbReference type="SAM" id="Phobius"/>
    </source>
</evidence>
<reference evidence="4 6" key="2">
    <citation type="submission" date="2018-08" db="EMBL/GenBank/DDBJ databases">
        <authorList>
            <person name="Lorentzen P. G. S. M."/>
        </authorList>
    </citation>
    <scope>NUCLEOTIDE SEQUENCE [LARGE SCALE GENOMIC DNA]</scope>
    <source>
        <strain evidence="4 6">CRBO_1381</strain>
    </source>
</reference>
<feature type="transmembrane region" description="Helical" evidence="1">
    <location>
        <begin position="7"/>
        <end position="25"/>
    </location>
</feature>
<evidence type="ECO:0000313" key="4">
    <source>
        <dbReference type="EMBL" id="VDB97759.1"/>
    </source>
</evidence>
<dbReference type="RefSeq" id="WP_002818576.1">
    <property type="nucleotide sequence ID" value="NZ_CP014324.1"/>
</dbReference>
<evidence type="ECO:0000313" key="6">
    <source>
        <dbReference type="Proteomes" id="UP000294726"/>
    </source>
</evidence>
<dbReference type="Proteomes" id="UP000294726">
    <property type="component" value="Chromosome"/>
</dbReference>
<dbReference type="OMA" id="MTMSAIM"/>
<reference evidence="2" key="3">
    <citation type="submission" date="2019-10" db="EMBL/GenBank/DDBJ databases">
        <title>Malate fermentation in French cider.</title>
        <authorList>
            <person name="Cousin F.J."/>
            <person name="Medina Fernandez S."/>
            <person name="Misery B."/>
            <person name="Laplace J.-M."/>
            <person name="Cretenet M."/>
        </authorList>
    </citation>
    <scope>NUCLEOTIDE SEQUENCE</scope>
    <source>
        <strain evidence="2">UCMA15129</strain>
    </source>
</reference>
<feature type="transmembrane region" description="Helical" evidence="1">
    <location>
        <begin position="68"/>
        <end position="85"/>
    </location>
</feature>
<feature type="transmembrane region" description="Helical" evidence="1">
    <location>
        <begin position="37"/>
        <end position="56"/>
    </location>
</feature>
<dbReference type="Proteomes" id="UP001281024">
    <property type="component" value="Unassembled WGS sequence"/>
</dbReference>
<gene>
    <name evidence="3" type="ORF">ATX59_03450</name>
    <name evidence="2" type="ORF">GA838_08525</name>
    <name evidence="4" type="ORF">OENI_0691</name>
</gene>
<keyword evidence="1" id="KW-1133">Transmembrane helix</keyword>
<keyword evidence="1" id="KW-0472">Membrane</keyword>